<proteinExistence type="predicted"/>
<sequence length="50" mass="5714">MEVNLGRNGKIILGPDDVNLKRFPLINELNKAKSEKKPILKIRDLHDFDG</sequence>
<protein>
    <submittedName>
        <fullName evidence="1">Uncharacterized protein</fullName>
    </submittedName>
</protein>
<evidence type="ECO:0000313" key="1">
    <source>
        <dbReference type="EMBL" id="GAH06919.1"/>
    </source>
</evidence>
<accession>X1DPK5</accession>
<dbReference type="EMBL" id="BART01032044">
    <property type="protein sequence ID" value="GAH06919.1"/>
    <property type="molecule type" value="Genomic_DNA"/>
</dbReference>
<reference evidence="1" key="1">
    <citation type="journal article" date="2014" name="Front. Microbiol.">
        <title>High frequency of phylogenetically diverse reductive dehalogenase-homologous genes in deep subseafloor sedimentary metagenomes.</title>
        <authorList>
            <person name="Kawai M."/>
            <person name="Futagami T."/>
            <person name="Toyoda A."/>
            <person name="Takaki Y."/>
            <person name="Nishi S."/>
            <person name="Hori S."/>
            <person name="Arai W."/>
            <person name="Tsubouchi T."/>
            <person name="Morono Y."/>
            <person name="Uchiyama I."/>
            <person name="Ito T."/>
            <person name="Fujiyama A."/>
            <person name="Inagaki F."/>
            <person name="Takami H."/>
        </authorList>
    </citation>
    <scope>NUCLEOTIDE SEQUENCE</scope>
    <source>
        <strain evidence="1">Expedition CK06-06</strain>
    </source>
</reference>
<organism evidence="1">
    <name type="scientific">marine sediment metagenome</name>
    <dbReference type="NCBI Taxonomy" id="412755"/>
    <lineage>
        <taxon>unclassified sequences</taxon>
        <taxon>metagenomes</taxon>
        <taxon>ecological metagenomes</taxon>
    </lineage>
</organism>
<name>X1DPK5_9ZZZZ</name>
<comment type="caution">
    <text evidence="1">The sequence shown here is derived from an EMBL/GenBank/DDBJ whole genome shotgun (WGS) entry which is preliminary data.</text>
</comment>
<feature type="non-terminal residue" evidence="1">
    <location>
        <position position="50"/>
    </location>
</feature>
<dbReference type="AlphaFoldDB" id="X1DPK5"/>
<gene>
    <name evidence="1" type="ORF">S01H4_55507</name>
</gene>